<reference evidence="4" key="2">
    <citation type="submission" date="2023-01" db="EMBL/GenBank/DDBJ databases">
        <title>Draft genome sequence of Litoribrevibacter albus strain NBRC 110071.</title>
        <authorList>
            <person name="Sun Q."/>
            <person name="Mori K."/>
        </authorList>
    </citation>
    <scope>NUCLEOTIDE SEQUENCE</scope>
    <source>
        <strain evidence="4">NBRC 110071</strain>
    </source>
</reference>
<evidence type="ECO:0000259" key="2">
    <source>
        <dbReference type="SMART" id="SM00849"/>
    </source>
</evidence>
<dbReference type="InterPro" id="IPR011108">
    <property type="entry name" value="RMMBL"/>
</dbReference>
<evidence type="ECO:0000259" key="3">
    <source>
        <dbReference type="SMART" id="SM01027"/>
    </source>
</evidence>
<dbReference type="InterPro" id="IPR022712">
    <property type="entry name" value="Beta_Casp"/>
</dbReference>
<comment type="caution">
    <text evidence="4">The sequence shown here is derived from an EMBL/GenBank/DDBJ whole genome shotgun (WGS) entry which is preliminary data.</text>
</comment>
<evidence type="ECO:0000256" key="1">
    <source>
        <dbReference type="ARBA" id="ARBA00022801"/>
    </source>
</evidence>
<accession>A0AA37S9W9</accession>
<evidence type="ECO:0000313" key="4">
    <source>
        <dbReference type="EMBL" id="GLQ31041.1"/>
    </source>
</evidence>
<dbReference type="CDD" id="cd16295">
    <property type="entry name" value="TTHA0252-CPSF-like_MBL-fold"/>
    <property type="match status" value="1"/>
</dbReference>
<proteinExistence type="predicted"/>
<feature type="domain" description="Beta-Casp" evidence="3">
    <location>
        <begin position="247"/>
        <end position="366"/>
    </location>
</feature>
<name>A0AA37S9W9_9GAMM</name>
<dbReference type="PANTHER" id="PTHR11203:SF37">
    <property type="entry name" value="INTEGRATOR COMPLEX SUBUNIT 11"/>
    <property type="match status" value="1"/>
</dbReference>
<dbReference type="GO" id="GO:0016787">
    <property type="term" value="F:hydrolase activity"/>
    <property type="evidence" value="ECO:0007669"/>
    <property type="project" value="UniProtKB-KW"/>
</dbReference>
<dbReference type="Proteomes" id="UP001161389">
    <property type="component" value="Unassembled WGS sequence"/>
</dbReference>
<dbReference type="Gene3D" id="3.40.50.10890">
    <property type="match status" value="1"/>
</dbReference>
<dbReference type="InterPro" id="IPR036866">
    <property type="entry name" value="RibonucZ/Hydroxyglut_hydro"/>
</dbReference>
<sequence>MKLQFLGACQTVTGSKTLVSYQNKRILIDAGMFQGQKELRLQNWQPFPIDPASIDAILLTHAHIDHSGFLPALMKQGFHGPVYCTSGTKALCDVLLPDAGFLQEEDARYANKKGFSKHSPALPLFTEKEARRSLSLFEPLGSETQLSLNRDWRAEFFPSGHILGASSIRLETPETSVCFSGDLGRYDDLMMYPPISPPHSDYVVMESTYGDEQHLKVNADEILAKIITDTVQRGGIVLIPSFAVGRAQLLLHIITKLKESHRIPQVPIFLNSPMAIKATEIYSHFHRQHKLSKEDCERIDRNTTYVKTMEESIELNNRTYPSVIVSASGMASGGRVLHHLKTMAKNYRNSIVFSGFQAPGTRGDAMVNGATQIKMHGQYIPVKAEVHQLTSLSAHADQAGLLNWLSKIQPSPKKVFINHGEPLASDILKTQIEERFSIPVECVQSGQKVVL</sequence>
<dbReference type="InterPro" id="IPR001279">
    <property type="entry name" value="Metallo-B-lactamas"/>
</dbReference>
<reference evidence="4" key="1">
    <citation type="journal article" date="2014" name="Int. J. Syst. Evol. Microbiol.">
        <title>Complete genome sequence of Corynebacterium casei LMG S-19264T (=DSM 44701T), isolated from a smear-ripened cheese.</title>
        <authorList>
            <consortium name="US DOE Joint Genome Institute (JGI-PGF)"/>
            <person name="Walter F."/>
            <person name="Albersmeier A."/>
            <person name="Kalinowski J."/>
            <person name="Ruckert C."/>
        </authorList>
    </citation>
    <scope>NUCLEOTIDE SEQUENCE</scope>
    <source>
        <strain evidence="4">NBRC 110071</strain>
    </source>
</reference>
<dbReference type="GO" id="GO:0004521">
    <property type="term" value="F:RNA endonuclease activity"/>
    <property type="evidence" value="ECO:0007669"/>
    <property type="project" value="TreeGrafter"/>
</dbReference>
<keyword evidence="1 4" id="KW-0378">Hydrolase</keyword>
<dbReference type="SMART" id="SM00849">
    <property type="entry name" value="Lactamase_B"/>
    <property type="match status" value="1"/>
</dbReference>
<dbReference type="Pfam" id="PF07521">
    <property type="entry name" value="RMMBL"/>
    <property type="match status" value="1"/>
</dbReference>
<dbReference type="InterPro" id="IPR050698">
    <property type="entry name" value="MBL"/>
</dbReference>
<feature type="domain" description="Metallo-beta-lactamase" evidence="2">
    <location>
        <begin position="13"/>
        <end position="235"/>
    </location>
</feature>
<dbReference type="Gene3D" id="3.60.15.10">
    <property type="entry name" value="Ribonuclease Z/Hydroxyacylglutathione hydrolase-like"/>
    <property type="match status" value="1"/>
</dbReference>
<evidence type="ECO:0000313" key="5">
    <source>
        <dbReference type="Proteomes" id="UP001161389"/>
    </source>
</evidence>
<dbReference type="Pfam" id="PF00753">
    <property type="entry name" value="Lactamase_B"/>
    <property type="match status" value="1"/>
</dbReference>
<protein>
    <submittedName>
        <fullName evidence="4">MBL fold hydrolase</fullName>
    </submittedName>
</protein>
<dbReference type="SMART" id="SM01027">
    <property type="entry name" value="Beta-Casp"/>
    <property type="match status" value="1"/>
</dbReference>
<dbReference type="EMBL" id="BSNM01000011">
    <property type="protein sequence ID" value="GLQ31041.1"/>
    <property type="molecule type" value="Genomic_DNA"/>
</dbReference>
<dbReference type="SUPFAM" id="SSF56281">
    <property type="entry name" value="Metallo-hydrolase/oxidoreductase"/>
    <property type="match status" value="1"/>
</dbReference>
<dbReference type="PANTHER" id="PTHR11203">
    <property type="entry name" value="CLEAVAGE AND POLYADENYLATION SPECIFICITY FACTOR FAMILY MEMBER"/>
    <property type="match status" value="1"/>
</dbReference>
<gene>
    <name evidence="4" type="ORF">GCM10007876_15200</name>
</gene>
<dbReference type="Pfam" id="PF10996">
    <property type="entry name" value="Beta-Casp"/>
    <property type="match status" value="1"/>
</dbReference>
<dbReference type="RefSeq" id="WP_284380524.1">
    <property type="nucleotide sequence ID" value="NZ_BSNM01000011.1"/>
</dbReference>
<dbReference type="AlphaFoldDB" id="A0AA37S9W9"/>
<keyword evidence="5" id="KW-1185">Reference proteome</keyword>
<organism evidence="4 5">
    <name type="scientific">Litoribrevibacter albus</name>
    <dbReference type="NCBI Taxonomy" id="1473156"/>
    <lineage>
        <taxon>Bacteria</taxon>
        <taxon>Pseudomonadati</taxon>
        <taxon>Pseudomonadota</taxon>
        <taxon>Gammaproteobacteria</taxon>
        <taxon>Oceanospirillales</taxon>
        <taxon>Oceanospirillaceae</taxon>
        <taxon>Litoribrevibacter</taxon>
    </lineage>
</organism>